<dbReference type="KEGG" id="skr:BRX40_14650"/>
<proteinExistence type="predicted"/>
<dbReference type="NCBIfam" id="TIGR04474">
    <property type="entry name" value="tcm_partner"/>
    <property type="match status" value="1"/>
</dbReference>
<reference evidence="3" key="2">
    <citation type="submission" date="2016-12" db="EMBL/GenBank/DDBJ databases">
        <title>Whole genome sequencing of Sphingomonas sp. ABOJV.</title>
        <authorList>
            <person name="Conlan S."/>
            <person name="Thomas P.J."/>
            <person name="Mullikin J."/>
            <person name="Palmore T.N."/>
            <person name="Frank K.M."/>
            <person name="Segre J.A."/>
        </authorList>
    </citation>
    <scope>NUCLEOTIDE SEQUENCE [LARGE SCALE GENOMIC DNA]</scope>
    <source>
        <strain evidence="3">ABOJV</strain>
    </source>
</reference>
<keyword evidence="3" id="KW-1185">Reference proteome</keyword>
<dbReference type="Proteomes" id="UP000286681">
    <property type="component" value="Unassembled WGS sequence"/>
</dbReference>
<dbReference type="STRING" id="93064.BRX40_14650"/>
<protein>
    <submittedName>
        <fullName evidence="2">Three-Cys-motif partner protein TcmP</fullName>
    </submittedName>
</protein>
<reference evidence="2 4" key="3">
    <citation type="submission" date="2018-07" db="EMBL/GenBank/DDBJ databases">
        <title>Genomic and Epidemiologic Investigation of an Indolent Hospital Outbreak.</title>
        <authorList>
            <person name="Johnson R.C."/>
            <person name="Deming C."/>
            <person name="Conlan S."/>
            <person name="Zellmer C.J."/>
            <person name="Michelin A.V."/>
            <person name="Lee-Lin S."/>
            <person name="Thomas P.J."/>
            <person name="Park M."/>
            <person name="Weingarten R.A."/>
            <person name="Less J."/>
            <person name="Dekker J.P."/>
            <person name="Frank K.M."/>
            <person name="Musser K.A."/>
            <person name="Mcquiston J.R."/>
            <person name="Henderson D.K."/>
            <person name="Lau A.F."/>
            <person name="Palmore T.N."/>
            <person name="Segre J.A."/>
        </authorList>
    </citation>
    <scope>NUCLEOTIDE SEQUENCE [LARGE SCALE GENOMIC DNA]</scope>
    <source>
        <strain evidence="2 4">SK-NIH.Env10_0317</strain>
    </source>
</reference>
<dbReference type="AlphaFoldDB" id="A0A1L6JC43"/>
<accession>A0A1L6JC43</accession>
<evidence type="ECO:0000313" key="2">
    <source>
        <dbReference type="EMBL" id="RSV02711.1"/>
    </source>
</evidence>
<dbReference type="EMBL" id="CP018820">
    <property type="protein sequence ID" value="APR53502.1"/>
    <property type="molecule type" value="Genomic_DNA"/>
</dbReference>
<evidence type="ECO:0000313" key="1">
    <source>
        <dbReference type="EMBL" id="APR53502.1"/>
    </source>
</evidence>
<sequence length="316" mass="35718">MPQSNGSHRFGGIWTELKLDAVSYYCMFFNKVLLNQPHPDNPFKRWYFDGFAGSGTRQEDVQVGGLFDGRALDVETRELEGSALRALRVDPPFDYLAFIEGHAGRFSALEEIKAKHPHRNIECIKGDANSKLATIFSSPPWSLQRAGKGSHRGLCFLDPYGMNVDWRTLEILASTRAVDVWYLFPLDAVVRQLAGDLDRVDANKQKRLDEIFGTQNWRSDIYRARQTADLFAEVVETSSRSFDRGQIENYAQERLRTIFCEVSEPLPLLNERGRQIFSLFCLSNSASPQALALIKKGVTSVLKKYGPGASRHRSGH</sequence>
<dbReference type="GeneID" id="44133803"/>
<dbReference type="OrthoDB" id="7838592at2"/>
<evidence type="ECO:0000313" key="3">
    <source>
        <dbReference type="Proteomes" id="UP000185161"/>
    </source>
</evidence>
<dbReference type="EMBL" id="QQWO01000009">
    <property type="protein sequence ID" value="RSV02711.1"/>
    <property type="molecule type" value="Genomic_DNA"/>
</dbReference>
<name>A0A1L6JC43_9SPHN</name>
<gene>
    <name evidence="1" type="ORF">BRX40_14650</name>
    <name evidence="2" type="ORF">CA257_12555</name>
</gene>
<reference evidence="1" key="1">
    <citation type="submission" date="2016-12" db="EMBL/GenBank/DDBJ databases">
        <title>Whole genome sequencing of Sphingomonas koreensis.</title>
        <authorList>
            <person name="Conlan S."/>
            <person name="Thomas P.J."/>
            <person name="Mullikin J."/>
            <person name="Palmore T.N."/>
            <person name="Frank K.M."/>
            <person name="Segre J.A."/>
        </authorList>
    </citation>
    <scope>NUCLEOTIDE SEQUENCE</scope>
    <source>
        <strain evidence="1">ABOJV</strain>
    </source>
</reference>
<dbReference type="Proteomes" id="UP000185161">
    <property type="component" value="Chromosome"/>
</dbReference>
<dbReference type="RefSeq" id="WP_075152107.1">
    <property type="nucleotide sequence ID" value="NZ_CP018820.1"/>
</dbReference>
<evidence type="ECO:0000313" key="4">
    <source>
        <dbReference type="Proteomes" id="UP000286681"/>
    </source>
</evidence>
<dbReference type="InterPro" id="IPR031009">
    <property type="entry name" value="Tcm_partner"/>
</dbReference>
<organism evidence="1 3">
    <name type="scientific">Sphingomonas koreensis</name>
    <dbReference type="NCBI Taxonomy" id="93064"/>
    <lineage>
        <taxon>Bacteria</taxon>
        <taxon>Pseudomonadati</taxon>
        <taxon>Pseudomonadota</taxon>
        <taxon>Alphaproteobacteria</taxon>
        <taxon>Sphingomonadales</taxon>
        <taxon>Sphingomonadaceae</taxon>
        <taxon>Sphingomonas</taxon>
    </lineage>
</organism>